<accession>A0A844RBX2</accession>
<dbReference type="RefSeq" id="WP_156996196.1">
    <property type="nucleotide sequence ID" value="NZ_WPOK01000010.1"/>
</dbReference>
<gene>
    <name evidence="2" type="ORF">GO726_07095</name>
</gene>
<dbReference type="Pfam" id="PF21983">
    <property type="entry name" value="NikA-like"/>
    <property type="match status" value="1"/>
</dbReference>
<evidence type="ECO:0000313" key="2">
    <source>
        <dbReference type="EMBL" id="MVN32933.1"/>
    </source>
</evidence>
<dbReference type="AlphaFoldDB" id="A0A844RBX2"/>
<dbReference type="Proteomes" id="UP000436429">
    <property type="component" value="Unassembled WGS sequence"/>
</dbReference>
<name>A0A844RBX2_EGGLN</name>
<proteinExistence type="predicted"/>
<reference evidence="2 3" key="1">
    <citation type="submission" date="2019-11" db="EMBL/GenBank/DDBJ databases">
        <title>Whole genome shotgun sequencing (WGS) data from Adlercreutzia equolifaciens ResAG-91, Eggerthella lenta MRI-F36, MRI-F37, MRI-F40, ResAG-49, ResAG-88, ResAG-121, ResAG-145, and Gordonibacter sp. ResAG-5, ResAG-26, ResAG-43, ResAG-50, ResAG-59.</title>
        <authorList>
            <person name="Stoll D.A."/>
            <person name="Danylec N."/>
            <person name="Franz C.M.A.P."/>
            <person name="Huch M."/>
        </authorList>
    </citation>
    <scope>NUCLEOTIDE SEQUENCE [LARGE SCALE GENOMIC DNA]</scope>
    <source>
        <strain evidence="2 3">ResAG-88</strain>
    </source>
</reference>
<dbReference type="EMBL" id="WPOM01000011">
    <property type="protein sequence ID" value="MVN32933.1"/>
    <property type="molecule type" value="Genomic_DNA"/>
</dbReference>
<comment type="caution">
    <text evidence="2">The sequence shown here is derived from an EMBL/GenBank/DDBJ whole genome shotgun (WGS) entry which is preliminary data.</text>
</comment>
<protein>
    <recommendedName>
        <fullName evidence="4">Mobilization protein</fullName>
    </recommendedName>
</protein>
<evidence type="ECO:0000313" key="3">
    <source>
        <dbReference type="Proteomes" id="UP000436429"/>
    </source>
</evidence>
<evidence type="ECO:0008006" key="4">
    <source>
        <dbReference type="Google" id="ProtNLM"/>
    </source>
</evidence>
<dbReference type="InterPro" id="IPR053842">
    <property type="entry name" value="NikA-like"/>
</dbReference>
<sequence>MPCENSARKRSKTMAFRCTPEEHKLICEMAAWSGMSRQDYIIAKLTDTEVEVRPSVSMQKALKDSMAELAKEVKLAASYGELSDSLQQRLELVMRLFLALSEPIDAPAEEEPQTKAPSAVPKTPEAGADGDMSIFGMGRG</sequence>
<feature type="region of interest" description="Disordered" evidence="1">
    <location>
        <begin position="105"/>
        <end position="140"/>
    </location>
</feature>
<organism evidence="2 3">
    <name type="scientific">Eggerthella lenta</name>
    <name type="common">Eubacterium lentum</name>
    <dbReference type="NCBI Taxonomy" id="84112"/>
    <lineage>
        <taxon>Bacteria</taxon>
        <taxon>Bacillati</taxon>
        <taxon>Actinomycetota</taxon>
        <taxon>Coriobacteriia</taxon>
        <taxon>Eggerthellales</taxon>
        <taxon>Eggerthellaceae</taxon>
        <taxon>Eggerthella</taxon>
    </lineage>
</organism>
<evidence type="ECO:0000256" key="1">
    <source>
        <dbReference type="SAM" id="MobiDB-lite"/>
    </source>
</evidence>